<feature type="region of interest" description="Disordered" evidence="1">
    <location>
        <begin position="29"/>
        <end position="123"/>
    </location>
</feature>
<comment type="caution">
    <text evidence="3">The sequence shown here is derived from an EMBL/GenBank/DDBJ whole genome shotgun (WGS) entry which is preliminary data.</text>
</comment>
<feature type="chain" id="PRO_5045864633" evidence="2">
    <location>
        <begin position="26"/>
        <end position="153"/>
    </location>
</feature>
<organism evidence="3 4">
    <name type="scientific">Hymenobacter saemangeumensis</name>
    <dbReference type="NCBI Taxonomy" id="1084522"/>
    <lineage>
        <taxon>Bacteria</taxon>
        <taxon>Pseudomonadati</taxon>
        <taxon>Bacteroidota</taxon>
        <taxon>Cytophagia</taxon>
        <taxon>Cytophagales</taxon>
        <taxon>Hymenobacteraceae</taxon>
        <taxon>Hymenobacter</taxon>
    </lineage>
</organism>
<keyword evidence="2" id="KW-0732">Signal</keyword>
<feature type="signal peptide" evidence="2">
    <location>
        <begin position="1"/>
        <end position="25"/>
    </location>
</feature>
<feature type="compositionally biased region" description="Pro residues" evidence="1">
    <location>
        <begin position="41"/>
        <end position="51"/>
    </location>
</feature>
<sequence length="153" mass="16132">MKKLPYIFAASLLGLVTLAASTAQAQSKLPPWIGGKTETPAPQPAPQPAPTTQPSQTTPPVYGESRPDVAGRIPEPGSPEYSADRNRKGHPHGMPPGQAKKYGYRANPSNGGLPPGQAKKAYRGPAAVPGTVYMEEQKHEHKGKGKGHGKGKR</sequence>
<name>A0ABP8HYX6_9BACT</name>
<evidence type="ECO:0000313" key="4">
    <source>
        <dbReference type="Proteomes" id="UP001501153"/>
    </source>
</evidence>
<evidence type="ECO:0000256" key="2">
    <source>
        <dbReference type="SAM" id="SignalP"/>
    </source>
</evidence>
<keyword evidence="4" id="KW-1185">Reference proteome</keyword>
<dbReference type="Proteomes" id="UP001501153">
    <property type="component" value="Unassembled WGS sequence"/>
</dbReference>
<evidence type="ECO:0000313" key="3">
    <source>
        <dbReference type="EMBL" id="GAA4347804.1"/>
    </source>
</evidence>
<protein>
    <submittedName>
        <fullName evidence="3">Uncharacterized protein</fullName>
    </submittedName>
</protein>
<dbReference type="RefSeq" id="WP_345233182.1">
    <property type="nucleotide sequence ID" value="NZ_BAABGZ010000008.1"/>
</dbReference>
<dbReference type="EMBL" id="BAABGZ010000008">
    <property type="protein sequence ID" value="GAA4347804.1"/>
    <property type="molecule type" value="Genomic_DNA"/>
</dbReference>
<evidence type="ECO:0000256" key="1">
    <source>
        <dbReference type="SAM" id="MobiDB-lite"/>
    </source>
</evidence>
<gene>
    <name evidence="3" type="ORF">GCM10023185_03120</name>
</gene>
<accession>A0ABP8HYX6</accession>
<proteinExistence type="predicted"/>
<reference evidence="4" key="1">
    <citation type="journal article" date="2019" name="Int. J. Syst. Evol. Microbiol.">
        <title>The Global Catalogue of Microorganisms (GCM) 10K type strain sequencing project: providing services to taxonomists for standard genome sequencing and annotation.</title>
        <authorList>
            <consortium name="The Broad Institute Genomics Platform"/>
            <consortium name="The Broad Institute Genome Sequencing Center for Infectious Disease"/>
            <person name="Wu L."/>
            <person name="Ma J."/>
        </authorList>
    </citation>
    <scope>NUCLEOTIDE SEQUENCE [LARGE SCALE GENOMIC DNA]</scope>
    <source>
        <strain evidence="4">JCM 17923</strain>
    </source>
</reference>